<reference evidence="1" key="1">
    <citation type="submission" date="2013-05" db="EMBL/GenBank/DDBJ databases">
        <authorList>
            <person name="Harkins D.M."/>
            <person name="Durkin A.S."/>
            <person name="Brinkac L.M."/>
            <person name="Haft D.H."/>
            <person name="Selengut J.D."/>
            <person name="Sanka R."/>
            <person name="DePew J."/>
            <person name="Purushe J."/>
            <person name="Hartskeerl R.A."/>
            <person name="Ahmed A."/>
            <person name="van der Linden H."/>
            <person name="Goris M.G.A."/>
            <person name="Vinetz J.M."/>
            <person name="Sutton G.G."/>
            <person name="Nierman W.C."/>
            <person name="Fouts D.E."/>
        </authorList>
    </citation>
    <scope>NUCLEOTIDE SEQUENCE [LARGE SCALE GENOMIC DNA]</scope>
    <source>
        <strain evidence="1">5399</strain>
    </source>
</reference>
<keyword evidence="2" id="KW-1185">Reference proteome</keyword>
<accession>T0GDB1</accession>
<dbReference type="Proteomes" id="UP000015454">
    <property type="component" value="Unassembled WGS sequence"/>
</dbReference>
<proteinExistence type="predicted"/>
<protein>
    <submittedName>
        <fullName evidence="1">Uncharacterized protein</fullName>
    </submittedName>
</protein>
<dbReference type="AlphaFoldDB" id="T0GDB1"/>
<evidence type="ECO:0000313" key="2">
    <source>
        <dbReference type="Proteomes" id="UP000015454"/>
    </source>
</evidence>
<name>T0GDB1_9LEPT</name>
<organism evidence="1 2">
    <name type="scientific">Leptospira broomii serovar Hurstbridge str. 5399</name>
    <dbReference type="NCBI Taxonomy" id="1049789"/>
    <lineage>
        <taxon>Bacteria</taxon>
        <taxon>Pseudomonadati</taxon>
        <taxon>Spirochaetota</taxon>
        <taxon>Spirochaetia</taxon>
        <taxon>Leptospirales</taxon>
        <taxon>Leptospiraceae</taxon>
        <taxon>Leptospira</taxon>
    </lineage>
</organism>
<comment type="caution">
    <text evidence="1">The sequence shown here is derived from an EMBL/GenBank/DDBJ whole genome shotgun (WGS) entry which is preliminary data.</text>
</comment>
<sequence length="55" mass="6355">MNKFILLTSLWILWLYSVRGNVQLGSYNSAQECKAAIDSDQTGLLFWKTRCLETK</sequence>
<gene>
    <name evidence="1" type="ORF">LEP1GSC050_1675</name>
</gene>
<dbReference type="EMBL" id="AHMO02000011">
    <property type="protein sequence ID" value="EQA43403.1"/>
    <property type="molecule type" value="Genomic_DNA"/>
</dbReference>
<evidence type="ECO:0000313" key="1">
    <source>
        <dbReference type="EMBL" id="EQA43403.1"/>
    </source>
</evidence>